<keyword evidence="3" id="KW-0479">Metal-binding</keyword>
<gene>
    <name evidence="8" type="ORF">F9K24_15275</name>
</gene>
<evidence type="ECO:0000256" key="4">
    <source>
        <dbReference type="ARBA" id="ARBA00022801"/>
    </source>
</evidence>
<dbReference type="Pfam" id="PF00753">
    <property type="entry name" value="Lactamase_B"/>
    <property type="match status" value="1"/>
</dbReference>
<evidence type="ECO:0000259" key="7">
    <source>
        <dbReference type="SMART" id="SM00849"/>
    </source>
</evidence>
<name>A0A833GZI0_9LEPT</name>
<dbReference type="EMBL" id="WBUI01000017">
    <property type="protein sequence ID" value="KAB2930824.1"/>
    <property type="molecule type" value="Genomic_DNA"/>
</dbReference>
<comment type="caution">
    <text evidence="8">The sequence shown here is derived from an EMBL/GenBank/DDBJ whole genome shotgun (WGS) entry which is preliminary data.</text>
</comment>
<evidence type="ECO:0000256" key="3">
    <source>
        <dbReference type="ARBA" id="ARBA00022723"/>
    </source>
</evidence>
<dbReference type="SUPFAM" id="SSF56281">
    <property type="entry name" value="Metallo-hydrolase/oxidoreductase"/>
    <property type="match status" value="1"/>
</dbReference>
<dbReference type="PANTHER" id="PTHR42978:SF7">
    <property type="entry name" value="METALLO-HYDROLASE RV2300C-RELATED"/>
    <property type="match status" value="1"/>
</dbReference>
<evidence type="ECO:0000256" key="2">
    <source>
        <dbReference type="ARBA" id="ARBA00007749"/>
    </source>
</evidence>
<dbReference type="Proteomes" id="UP000460298">
    <property type="component" value="Unassembled WGS sequence"/>
</dbReference>
<evidence type="ECO:0000256" key="1">
    <source>
        <dbReference type="ARBA" id="ARBA00001947"/>
    </source>
</evidence>
<dbReference type="PANTHER" id="PTHR42978">
    <property type="entry name" value="QUORUM-QUENCHING LACTONASE YTNP-RELATED-RELATED"/>
    <property type="match status" value="1"/>
</dbReference>
<dbReference type="InterPro" id="IPR036866">
    <property type="entry name" value="RibonucZ/Hydroxyglut_hydro"/>
</dbReference>
<keyword evidence="4 8" id="KW-0378">Hydrolase</keyword>
<keyword evidence="5" id="KW-0862">Zinc</keyword>
<evidence type="ECO:0000256" key="6">
    <source>
        <dbReference type="SAM" id="SignalP"/>
    </source>
</evidence>
<comment type="cofactor">
    <cofactor evidence="1">
        <name>Zn(2+)</name>
        <dbReference type="ChEBI" id="CHEBI:29105"/>
    </cofactor>
</comment>
<proteinExistence type="inferred from homology"/>
<evidence type="ECO:0000313" key="8">
    <source>
        <dbReference type="EMBL" id="KAB2930824.1"/>
    </source>
</evidence>
<dbReference type="AlphaFoldDB" id="A0A833GZI0"/>
<evidence type="ECO:0000313" key="9">
    <source>
        <dbReference type="Proteomes" id="UP000460298"/>
    </source>
</evidence>
<keyword evidence="6" id="KW-0732">Signal</keyword>
<reference evidence="8 9" key="1">
    <citation type="submission" date="2019-10" db="EMBL/GenBank/DDBJ databases">
        <title>Extracellular Electron Transfer in a Candidatus Methanoperedens spp. Enrichment Culture.</title>
        <authorList>
            <person name="Berger S."/>
            <person name="Rangel Shaw D."/>
            <person name="Berben T."/>
            <person name="In 'T Zandt M."/>
            <person name="Frank J."/>
            <person name="Reimann J."/>
            <person name="Jetten M.S.M."/>
            <person name="Welte C.U."/>
        </authorList>
    </citation>
    <scope>NUCLEOTIDE SEQUENCE [LARGE SCALE GENOMIC DNA]</scope>
    <source>
        <strain evidence="8">SB12</strain>
    </source>
</reference>
<dbReference type="SMART" id="SM00849">
    <property type="entry name" value="Lactamase_B"/>
    <property type="match status" value="1"/>
</dbReference>
<dbReference type="GO" id="GO:0046872">
    <property type="term" value="F:metal ion binding"/>
    <property type="evidence" value="ECO:0007669"/>
    <property type="project" value="UniProtKB-KW"/>
</dbReference>
<protein>
    <submittedName>
        <fullName evidence="8">MBL fold metallo-hydrolase</fullName>
    </submittedName>
</protein>
<sequence length="288" mass="32502">MIRRLISICFLACCFALAATLSLSCLRIPSSEPELLLLRYGISDYPENRIREDGRGRMIPFAWDFYLIGQGDQVILIDTGFSEQYLPGYREMFRLTEYGEPVDLLARAGHKPSDITGIILTHSHFDHAGSLPDFLLSEAIVYISEKEWRGFQTVTRDAVIREAMTALFAQGRLRLIGADPFSVPGTSLLLEESGGHTIGSIMAFYRDTERQWRFSGDECYTTDLCLAGIGLPEVACYSKEKNKAAIDHMGREYQNRKGTRIFTMHDRSDPVGGVGVYRFDGNQFLRTQ</sequence>
<dbReference type="PROSITE" id="PS51257">
    <property type="entry name" value="PROKAR_LIPOPROTEIN"/>
    <property type="match status" value="1"/>
</dbReference>
<dbReference type="InterPro" id="IPR051013">
    <property type="entry name" value="MBL_superfamily_lactonases"/>
</dbReference>
<dbReference type="InterPro" id="IPR001279">
    <property type="entry name" value="Metallo-B-lactamas"/>
</dbReference>
<evidence type="ECO:0000256" key="5">
    <source>
        <dbReference type="ARBA" id="ARBA00022833"/>
    </source>
</evidence>
<organism evidence="8 9">
    <name type="scientific">Leptonema illini</name>
    <dbReference type="NCBI Taxonomy" id="183"/>
    <lineage>
        <taxon>Bacteria</taxon>
        <taxon>Pseudomonadati</taxon>
        <taxon>Spirochaetota</taxon>
        <taxon>Spirochaetia</taxon>
        <taxon>Leptospirales</taxon>
        <taxon>Leptospiraceae</taxon>
        <taxon>Leptonema</taxon>
    </lineage>
</organism>
<feature type="signal peptide" evidence="6">
    <location>
        <begin position="1"/>
        <end position="18"/>
    </location>
</feature>
<feature type="domain" description="Metallo-beta-lactamase" evidence="7">
    <location>
        <begin position="61"/>
        <end position="265"/>
    </location>
</feature>
<comment type="similarity">
    <text evidence="2">Belongs to the metallo-beta-lactamase superfamily.</text>
</comment>
<feature type="chain" id="PRO_5032280967" evidence="6">
    <location>
        <begin position="19"/>
        <end position="288"/>
    </location>
</feature>
<dbReference type="GO" id="GO:0016787">
    <property type="term" value="F:hydrolase activity"/>
    <property type="evidence" value="ECO:0007669"/>
    <property type="project" value="UniProtKB-KW"/>
</dbReference>
<dbReference type="Gene3D" id="3.60.15.10">
    <property type="entry name" value="Ribonuclease Z/Hydroxyacylglutathione hydrolase-like"/>
    <property type="match status" value="1"/>
</dbReference>
<accession>A0A833GZI0</accession>